<gene>
    <name evidence="1" type="ORF">JCM17846_11640</name>
</gene>
<dbReference type="AlphaFoldDB" id="A0A5A7N5A3"/>
<dbReference type="PANTHER" id="PTHR40254">
    <property type="entry name" value="BLR0577 PROTEIN"/>
    <property type="match status" value="1"/>
</dbReference>
<protein>
    <submittedName>
        <fullName evidence="1">Uncharacterized protein</fullName>
    </submittedName>
</protein>
<accession>A0A5A7N5A3</accession>
<dbReference type="PANTHER" id="PTHR40254:SF1">
    <property type="entry name" value="BLR0577 PROTEIN"/>
    <property type="match status" value="1"/>
</dbReference>
<name>A0A5A7N5A3_9PROT</name>
<reference evidence="1 2" key="1">
    <citation type="submission" date="2019-09" db="EMBL/GenBank/DDBJ databases">
        <title>NBRP : Genome information of microbial organism related human and environment.</title>
        <authorList>
            <person name="Hattori M."/>
            <person name="Oshima K."/>
            <person name="Inaba H."/>
            <person name="Suda W."/>
            <person name="Sakamoto M."/>
            <person name="Iino T."/>
            <person name="Kitahara M."/>
            <person name="Oshida Y."/>
            <person name="Iida T."/>
            <person name="Kudo T."/>
            <person name="Itoh T."/>
            <person name="Ohkuma M."/>
        </authorList>
    </citation>
    <scope>NUCLEOTIDE SEQUENCE [LARGE SCALE GENOMIC DNA]</scope>
    <source>
        <strain evidence="1 2">Q-1</strain>
    </source>
</reference>
<dbReference type="Proteomes" id="UP000324996">
    <property type="component" value="Unassembled WGS sequence"/>
</dbReference>
<dbReference type="InterPro" id="IPR052189">
    <property type="entry name" value="L-asp_N-monooxygenase_NS-form"/>
</dbReference>
<evidence type="ECO:0000313" key="1">
    <source>
        <dbReference type="EMBL" id="GER03482.1"/>
    </source>
</evidence>
<dbReference type="EMBL" id="BKCN01000004">
    <property type="protein sequence ID" value="GER03482.1"/>
    <property type="molecule type" value="Genomic_DNA"/>
</dbReference>
<dbReference type="Gene3D" id="3.50.50.60">
    <property type="entry name" value="FAD/NAD(P)-binding domain"/>
    <property type="match status" value="1"/>
</dbReference>
<sequence length="294" mass="33148">MLAAGYHRPLSRHRKGLLGPYDRITKDMAAEAQSALLLGTGLSMVDAYLSLREAGYEGVVTALSRRALMPQPHEPVCAPDYKLPNLKGLSINQVTRLVRTEARRLQDSGYGEQAIFRSLRKQARILWQNIDIKQQKRFLRHIKPYWDSFRHRMPTHLRKRLLKDMEKGNLRIERGRITGLDPEKGSVSFRRKGAQPDQKDEQLQSDIIIDCRGHRPNIAHSAVQTLINQELAFIDDHHLGLKVNQRGAIIKADGTASKDLFALGPLGLGSLFEISGIPEIISQVDQTARFLAAK</sequence>
<dbReference type="SUPFAM" id="SSF51905">
    <property type="entry name" value="FAD/NAD(P)-binding domain"/>
    <property type="match status" value="1"/>
</dbReference>
<evidence type="ECO:0000313" key="2">
    <source>
        <dbReference type="Proteomes" id="UP000324996"/>
    </source>
</evidence>
<dbReference type="InterPro" id="IPR036188">
    <property type="entry name" value="FAD/NAD-bd_sf"/>
</dbReference>
<comment type="caution">
    <text evidence="1">The sequence shown here is derived from an EMBL/GenBank/DDBJ whole genome shotgun (WGS) entry which is preliminary data.</text>
</comment>
<keyword evidence="2" id="KW-1185">Reference proteome</keyword>
<organism evidence="1 2">
    <name type="scientific">Iodidimonas nitroreducens</name>
    <dbReference type="NCBI Taxonomy" id="1236968"/>
    <lineage>
        <taxon>Bacteria</taxon>
        <taxon>Pseudomonadati</taxon>
        <taxon>Pseudomonadota</taxon>
        <taxon>Alphaproteobacteria</taxon>
        <taxon>Iodidimonadales</taxon>
        <taxon>Iodidimonadaceae</taxon>
        <taxon>Iodidimonas</taxon>
    </lineage>
</organism>
<proteinExistence type="predicted"/>